<dbReference type="EMBL" id="LQOY01000109">
    <property type="protein sequence ID" value="ORV82736.1"/>
    <property type="molecule type" value="Genomic_DNA"/>
</dbReference>
<dbReference type="AlphaFoldDB" id="A0A1X1W821"/>
<keyword evidence="3" id="KW-1185">Reference proteome</keyword>
<evidence type="ECO:0000313" key="2">
    <source>
        <dbReference type="EMBL" id="ORV82736.1"/>
    </source>
</evidence>
<accession>A0A1X1W821</accession>
<dbReference type="Proteomes" id="UP000193928">
    <property type="component" value="Unassembled WGS sequence"/>
</dbReference>
<comment type="caution">
    <text evidence="2">The sequence shown here is derived from an EMBL/GenBank/DDBJ whole genome shotgun (WGS) entry which is preliminary data.</text>
</comment>
<name>A0A1X1W821_MYCGO</name>
<feature type="compositionally biased region" description="Low complexity" evidence="1">
    <location>
        <begin position="31"/>
        <end position="48"/>
    </location>
</feature>
<gene>
    <name evidence="2" type="ORF">AWC08_28530</name>
</gene>
<organism evidence="2 3">
    <name type="scientific">Mycobacterium gordonae</name>
    <dbReference type="NCBI Taxonomy" id="1778"/>
    <lineage>
        <taxon>Bacteria</taxon>
        <taxon>Bacillati</taxon>
        <taxon>Actinomycetota</taxon>
        <taxon>Actinomycetes</taxon>
        <taxon>Mycobacteriales</taxon>
        <taxon>Mycobacteriaceae</taxon>
        <taxon>Mycobacterium</taxon>
    </lineage>
</organism>
<protein>
    <submittedName>
        <fullName evidence="2">Uncharacterized protein</fullName>
    </submittedName>
</protein>
<feature type="region of interest" description="Disordered" evidence="1">
    <location>
        <begin position="25"/>
        <end position="70"/>
    </location>
</feature>
<reference evidence="2 3" key="1">
    <citation type="submission" date="2016-01" db="EMBL/GenBank/DDBJ databases">
        <title>The new phylogeny of the genus Mycobacterium.</title>
        <authorList>
            <person name="Tarcisio F."/>
            <person name="Conor M."/>
            <person name="Antonella G."/>
            <person name="Elisabetta G."/>
            <person name="Giulia F.S."/>
            <person name="Sara T."/>
            <person name="Anna F."/>
            <person name="Clotilde B."/>
            <person name="Roberto B."/>
            <person name="Veronica D.S."/>
            <person name="Fabio R."/>
            <person name="Monica P."/>
            <person name="Olivier J."/>
            <person name="Enrico T."/>
            <person name="Nicola S."/>
        </authorList>
    </citation>
    <scope>NUCLEOTIDE SEQUENCE [LARGE SCALE GENOMIC DNA]</scope>
    <source>
        <strain evidence="2 3">DSM 44160</strain>
    </source>
</reference>
<sequence length="70" mass="7199">MFIVRISFALVVICAWWRGLRGTGGVAVSTPQRPADQQEAAPAAGAARAQREPARQGGGSVERASPPGVG</sequence>
<evidence type="ECO:0000256" key="1">
    <source>
        <dbReference type="SAM" id="MobiDB-lite"/>
    </source>
</evidence>
<evidence type="ECO:0000313" key="3">
    <source>
        <dbReference type="Proteomes" id="UP000193928"/>
    </source>
</evidence>
<proteinExistence type="predicted"/>